<dbReference type="STRING" id="246196.MSMEG_5230"/>
<dbReference type="OrthoDB" id="3386932at2"/>
<name>A0R2T8_MYCS2</name>
<dbReference type="KEGG" id="msm:MSMEG_5230"/>
<dbReference type="AlphaFoldDB" id="A0R2T8"/>
<keyword evidence="2" id="KW-1185">Reference proteome</keyword>
<gene>
    <name evidence="1" type="ordered locus">MSMEG_5230</name>
</gene>
<dbReference type="PATRIC" id="fig|246196.19.peg.5102"/>
<dbReference type="EMBL" id="CP000480">
    <property type="protein sequence ID" value="ABK73677.1"/>
    <property type="molecule type" value="Genomic_DNA"/>
</dbReference>
<reference evidence="1 2" key="1">
    <citation type="submission" date="2006-10" db="EMBL/GenBank/DDBJ databases">
        <authorList>
            <person name="Fleischmann R.D."/>
            <person name="Dodson R.J."/>
            <person name="Haft D.H."/>
            <person name="Merkel J.S."/>
            <person name="Nelson W.C."/>
            <person name="Fraser C.M."/>
        </authorList>
    </citation>
    <scope>NUCLEOTIDE SEQUENCE [LARGE SCALE GENOMIC DNA]</scope>
    <source>
        <strain evidence="2">ATCC 700084 / mc(2)155</strain>
    </source>
</reference>
<evidence type="ECO:0008006" key="3">
    <source>
        <dbReference type="Google" id="ProtNLM"/>
    </source>
</evidence>
<dbReference type="InterPro" id="IPR015057">
    <property type="entry name" value="Rv2632c-like"/>
</dbReference>
<evidence type="ECO:0000313" key="1">
    <source>
        <dbReference type="EMBL" id="ABK73677.1"/>
    </source>
</evidence>
<dbReference type="SUPFAM" id="SSF143212">
    <property type="entry name" value="Rv2632c-like"/>
    <property type="match status" value="1"/>
</dbReference>
<dbReference type="InterPro" id="IPR038070">
    <property type="entry name" value="Rv2632c-like_sf"/>
</dbReference>
<proteinExistence type="predicted"/>
<dbReference type="eggNOG" id="ENOG5033AY1">
    <property type="taxonomic scope" value="Bacteria"/>
</dbReference>
<dbReference type="SMR" id="A0R2T8"/>
<dbReference type="PaxDb" id="246196-MSMEI_5093"/>
<dbReference type="Gene3D" id="3.30.160.240">
    <property type="entry name" value="Rv1738"/>
    <property type="match status" value="1"/>
</dbReference>
<protein>
    <recommendedName>
        <fullName evidence="3">DUF1876 domain-containing protein</fullName>
    </recommendedName>
</protein>
<evidence type="ECO:0000313" key="2">
    <source>
        <dbReference type="Proteomes" id="UP000000757"/>
    </source>
</evidence>
<dbReference type="Pfam" id="PF08962">
    <property type="entry name" value="Rv2632c-like"/>
    <property type="match status" value="1"/>
</dbReference>
<accession>A0R2T8</accession>
<sequence>MGLVFGTGEAHPWRWRLIDMYDRDLTHKWYVEIGFCEDDIHTHASAHARLMDDGLMATTGDAYRNPKDPNEPKIGEEIAAARALIALGTELLNSASMRIEEGTHHPVHLYR</sequence>
<organism evidence="1 2">
    <name type="scientific">Mycolicibacterium smegmatis (strain ATCC 700084 / mc(2)155)</name>
    <name type="common">Mycobacterium smegmatis</name>
    <dbReference type="NCBI Taxonomy" id="246196"/>
    <lineage>
        <taxon>Bacteria</taxon>
        <taxon>Bacillati</taxon>
        <taxon>Actinomycetota</taxon>
        <taxon>Actinomycetes</taxon>
        <taxon>Mycobacteriales</taxon>
        <taxon>Mycobacteriaceae</taxon>
        <taxon>Mycolicibacterium</taxon>
    </lineage>
</organism>
<dbReference type="Proteomes" id="UP000000757">
    <property type="component" value="Chromosome"/>
</dbReference>